<dbReference type="FunFam" id="3.40.50.10810:FF:000019">
    <property type="entry name" value="DNA excision repair protein ERCC-6-like 2 isoform X1"/>
    <property type="match status" value="1"/>
</dbReference>
<dbReference type="SMART" id="SM00487">
    <property type="entry name" value="DEXDc"/>
    <property type="match status" value="1"/>
</dbReference>
<reference evidence="9 10" key="1">
    <citation type="submission" date="2016-06" db="EMBL/GenBank/DDBJ databases">
        <title>Evolution of pathogenesis and genome organization in the Tremellales.</title>
        <authorList>
            <person name="Cuomo C."/>
            <person name="Litvintseva A."/>
            <person name="Heitman J."/>
            <person name="Chen Y."/>
            <person name="Sun S."/>
            <person name="Springer D."/>
            <person name="Dromer F."/>
            <person name="Young S."/>
            <person name="Zeng Q."/>
            <person name="Chapman S."/>
            <person name="Gujja S."/>
            <person name="Saif S."/>
            <person name="Birren B."/>
        </authorList>
    </citation>
    <scope>NUCLEOTIDE SEQUENCE [LARGE SCALE GENOMIC DNA]</scope>
    <source>
        <strain evidence="9 10">CBS 6039</strain>
    </source>
</reference>
<protein>
    <submittedName>
        <fullName evidence="9">Uncharacterized protein</fullName>
    </submittedName>
</protein>
<evidence type="ECO:0000256" key="2">
    <source>
        <dbReference type="ARBA" id="ARBA00022741"/>
    </source>
</evidence>
<sequence length="997" mass="111272">MGNRPLPSKGSASSRSEDDFERESKAEAAAYLLENRTKGGTRGRKPGRERISGAKDSAAHHMKPAGNERIVLDYDGQVQLGFNPLFRLAGLDSDGDDIEAAGGHSQSHGADERGPIVTREEEEEKYSDEEFGPPEPRLATPHTAAGGEGEDEEVYSDEDISLATVNYPSNSSVPFIQPKLPNTFLDFDSLDGIPPVKPAFNVPPSLLPAAPYILNKHTKDIYVPAHLNQFLKQYQREGVQFLFDRYQAGWGGVLGDDMGLGKTVQVIAFLSAIMRKSASAAQDYGRRKRTLRQSGTGTISPQRWPTALIVCPKSLIGNWSRELDTWGYFEYEILGPDNSEKTRTALAKGYLDILLMSYDTMRGHINDVKDLPFTVLIADEAHRLKEPRSMTTVSIKKIQTRICFALTGTLVQNRIDEMWSVLDFAHRGWAGTSQEWIDFVVDPIKTGHQSEGTAQQVVEAIRRLGIMTTKVLPHFYLRRDKTLLSDILPRKTDLVVFCPLTGKQQKAYTNILACDEIARLKQLNAPCPCGSRKRSARCCQLAEEQDPAEVLFKFMTALSKVANHFGLLYPARDDLVTRETNIFFYKICTGSDTVSKELSSMQAALDTDNCGKWKVGQHDGNAFTHLPIALQVLERLLTQWRAEPCKNKILLFSSSVRLLKMLAKLLRSSSLLSSFPVDMLTGEVDIEERMRMVDRFQDQRQDHFVLLISTKAGSVGLNLTAANKVVIFDPSWNPADDLQAMDRAFRIGQERPVDVCRLIALGTIEEAKYERQIHKQQNAKQFNDGTFEPRHFQGYDGASTLDAQGDLYGAHNLFRYEPNGFVAQNLKDGICDAGDAFLEEDHEDDQEGEDDTHEGSDRVKQGGSQQKKEGRSADEHAKALMEDVLGLSDNPVATGKVAKDILAELGLTSIVHDKAFQDSPEERHIYELGVNLLRDNPELAKTMKANELAPKRKKRPREIAGGNSHKVKNGGRQKLSEKAWKRPRGSNQTRIELSDEE</sequence>
<dbReference type="InterPro" id="IPR050496">
    <property type="entry name" value="SNF2_RAD54_helicase_repair"/>
</dbReference>
<dbReference type="GO" id="GO:0005634">
    <property type="term" value="C:nucleus"/>
    <property type="evidence" value="ECO:0007669"/>
    <property type="project" value="UniProtKB-SubCell"/>
</dbReference>
<dbReference type="GeneID" id="30158748"/>
<comment type="caution">
    <text evidence="9">The sequence shown here is derived from an EMBL/GenBank/DDBJ whole genome shotgun (WGS) entry which is preliminary data.</text>
</comment>
<feature type="region of interest" description="Disordered" evidence="6">
    <location>
        <begin position="1"/>
        <end position="65"/>
    </location>
</feature>
<dbReference type="EMBL" id="AWGJ01000012">
    <property type="protein sequence ID" value="ODN73933.1"/>
    <property type="molecule type" value="Genomic_DNA"/>
</dbReference>
<dbReference type="Pfam" id="PF00176">
    <property type="entry name" value="SNF2-rel_dom"/>
    <property type="match status" value="1"/>
</dbReference>
<dbReference type="SMART" id="SM00490">
    <property type="entry name" value="HELICc"/>
    <property type="match status" value="1"/>
</dbReference>
<dbReference type="InterPro" id="IPR000330">
    <property type="entry name" value="SNF2_N"/>
</dbReference>
<proteinExistence type="predicted"/>
<dbReference type="GO" id="GO:0016787">
    <property type="term" value="F:hydrolase activity"/>
    <property type="evidence" value="ECO:0007669"/>
    <property type="project" value="UniProtKB-KW"/>
</dbReference>
<evidence type="ECO:0000256" key="5">
    <source>
        <dbReference type="ARBA" id="ARBA00023242"/>
    </source>
</evidence>
<dbReference type="GO" id="GO:0005524">
    <property type="term" value="F:ATP binding"/>
    <property type="evidence" value="ECO:0007669"/>
    <property type="project" value="InterPro"/>
</dbReference>
<dbReference type="InterPro" id="IPR014001">
    <property type="entry name" value="Helicase_ATP-bd"/>
</dbReference>
<dbReference type="InterPro" id="IPR001650">
    <property type="entry name" value="Helicase_C-like"/>
</dbReference>
<dbReference type="RefSeq" id="XP_018989795.1">
    <property type="nucleotide sequence ID" value="XM_019142152.1"/>
</dbReference>
<dbReference type="PROSITE" id="PS51192">
    <property type="entry name" value="HELICASE_ATP_BIND_1"/>
    <property type="match status" value="1"/>
</dbReference>
<name>A0A1E3HC72_9TREE</name>
<dbReference type="Proteomes" id="UP000094065">
    <property type="component" value="Unassembled WGS sequence"/>
</dbReference>
<evidence type="ECO:0000256" key="3">
    <source>
        <dbReference type="ARBA" id="ARBA00022801"/>
    </source>
</evidence>
<dbReference type="Gene3D" id="3.40.50.300">
    <property type="entry name" value="P-loop containing nucleotide triphosphate hydrolases"/>
    <property type="match status" value="1"/>
</dbReference>
<keyword evidence="4" id="KW-0067">ATP-binding</keyword>
<feature type="region of interest" description="Disordered" evidence="6">
    <location>
        <begin position="97"/>
        <end position="156"/>
    </location>
</feature>
<gene>
    <name evidence="9" type="ORF">L202_07439</name>
</gene>
<evidence type="ECO:0000256" key="1">
    <source>
        <dbReference type="ARBA" id="ARBA00004123"/>
    </source>
</evidence>
<feature type="compositionally biased region" description="Basic and acidic residues" evidence="6">
    <location>
        <begin position="853"/>
        <end position="875"/>
    </location>
</feature>
<evidence type="ECO:0000256" key="4">
    <source>
        <dbReference type="ARBA" id="ARBA00022840"/>
    </source>
</evidence>
<dbReference type="Pfam" id="PF00271">
    <property type="entry name" value="Helicase_C"/>
    <property type="match status" value="1"/>
</dbReference>
<dbReference type="InterPro" id="IPR049730">
    <property type="entry name" value="SNF2/RAD54-like_C"/>
</dbReference>
<dbReference type="CDD" id="cd18793">
    <property type="entry name" value="SF2_C_SNF"/>
    <property type="match status" value="1"/>
</dbReference>
<feature type="compositionally biased region" description="Basic and acidic residues" evidence="6">
    <location>
        <begin position="46"/>
        <end position="59"/>
    </location>
</feature>
<feature type="compositionally biased region" description="Acidic residues" evidence="6">
    <location>
        <begin position="841"/>
        <end position="852"/>
    </location>
</feature>
<dbReference type="InterPro" id="IPR038718">
    <property type="entry name" value="SNF2-like_sf"/>
</dbReference>
<evidence type="ECO:0000256" key="6">
    <source>
        <dbReference type="SAM" id="MobiDB-lite"/>
    </source>
</evidence>
<feature type="domain" description="Helicase ATP-binding" evidence="7">
    <location>
        <begin position="243"/>
        <end position="428"/>
    </location>
</feature>
<organism evidence="9 10">
    <name type="scientific">Cryptococcus amylolentus CBS 6039</name>
    <dbReference type="NCBI Taxonomy" id="1295533"/>
    <lineage>
        <taxon>Eukaryota</taxon>
        <taxon>Fungi</taxon>
        <taxon>Dikarya</taxon>
        <taxon>Basidiomycota</taxon>
        <taxon>Agaricomycotina</taxon>
        <taxon>Tremellomycetes</taxon>
        <taxon>Tremellales</taxon>
        <taxon>Cryptococcaceae</taxon>
        <taxon>Cryptococcus</taxon>
    </lineage>
</organism>
<keyword evidence="5" id="KW-0539">Nucleus</keyword>
<feature type="domain" description="Helicase C-terminal" evidence="8">
    <location>
        <begin position="632"/>
        <end position="793"/>
    </location>
</feature>
<keyword evidence="3" id="KW-0378">Hydrolase</keyword>
<accession>A0A1E3HC72</accession>
<dbReference type="PANTHER" id="PTHR45629">
    <property type="entry name" value="SNF2/RAD54 FAMILY MEMBER"/>
    <property type="match status" value="1"/>
</dbReference>
<evidence type="ECO:0000259" key="7">
    <source>
        <dbReference type="PROSITE" id="PS51192"/>
    </source>
</evidence>
<dbReference type="AlphaFoldDB" id="A0A1E3HC72"/>
<evidence type="ECO:0000313" key="9">
    <source>
        <dbReference type="EMBL" id="ODN73933.1"/>
    </source>
</evidence>
<feature type="compositionally biased region" description="Acidic residues" evidence="6">
    <location>
        <begin position="120"/>
        <end position="132"/>
    </location>
</feature>
<dbReference type="SUPFAM" id="SSF52540">
    <property type="entry name" value="P-loop containing nucleoside triphosphate hydrolases"/>
    <property type="match status" value="2"/>
</dbReference>
<dbReference type="PANTHER" id="PTHR45629:SF7">
    <property type="entry name" value="DNA EXCISION REPAIR PROTEIN ERCC-6-RELATED"/>
    <property type="match status" value="1"/>
</dbReference>
<dbReference type="OrthoDB" id="413460at2759"/>
<dbReference type="InterPro" id="IPR027417">
    <property type="entry name" value="P-loop_NTPase"/>
</dbReference>
<comment type="subcellular location">
    <subcellularLocation>
        <location evidence="1">Nucleus</location>
    </subcellularLocation>
</comment>
<dbReference type="STRING" id="1295533.A0A1E3HC72"/>
<keyword evidence="2" id="KW-0547">Nucleotide-binding</keyword>
<dbReference type="PROSITE" id="PS51194">
    <property type="entry name" value="HELICASE_CTER"/>
    <property type="match status" value="1"/>
</dbReference>
<dbReference type="Gene3D" id="3.40.50.10810">
    <property type="entry name" value="Tandem AAA-ATPase domain"/>
    <property type="match status" value="1"/>
</dbReference>
<feature type="region of interest" description="Disordered" evidence="6">
    <location>
        <begin position="942"/>
        <end position="997"/>
    </location>
</feature>
<keyword evidence="10" id="KW-1185">Reference proteome</keyword>
<evidence type="ECO:0000313" key="10">
    <source>
        <dbReference type="Proteomes" id="UP000094065"/>
    </source>
</evidence>
<evidence type="ECO:0000259" key="8">
    <source>
        <dbReference type="PROSITE" id="PS51194"/>
    </source>
</evidence>
<feature type="region of interest" description="Disordered" evidence="6">
    <location>
        <begin position="841"/>
        <end position="875"/>
    </location>
</feature>